<accession>A0ABZ0A0Y9</accession>
<proteinExistence type="predicted"/>
<reference evidence="1 2" key="1">
    <citation type="submission" date="2023-09" db="EMBL/GenBank/DDBJ databases">
        <title>Micromonospora halotolerans DSM 45598 genome sequence.</title>
        <authorList>
            <person name="Mo P."/>
        </authorList>
    </citation>
    <scope>NUCLEOTIDE SEQUENCE [LARGE SCALE GENOMIC DNA]</scope>
    <source>
        <strain evidence="1 2">DSM 45598</strain>
    </source>
</reference>
<dbReference type="EMBL" id="CP134876">
    <property type="protein sequence ID" value="WNM40885.1"/>
    <property type="molecule type" value="Genomic_DNA"/>
</dbReference>
<name>A0ABZ0A0Y9_9ACTN</name>
<keyword evidence="2" id="KW-1185">Reference proteome</keyword>
<evidence type="ECO:0000313" key="2">
    <source>
        <dbReference type="Proteomes" id="UP001303001"/>
    </source>
</evidence>
<dbReference type="Proteomes" id="UP001303001">
    <property type="component" value="Chromosome"/>
</dbReference>
<sequence>MAPSRTLRTLAAAVGGLIAIAVTGPAMAMVPSLARTTPAAAPSLPGAALAGGFTPAPPEEPRPPLLPADFQGAGRYIVRDLGIDVPFTWQGRNGNSQMIAGGPEYPIWFTNLIYDNTLYTLTYKWPGIPPDPPQPCHQVGFFNRQMFNDLLKTARFVGPEILQGNNSRYVDHWRVGVVAGFTQPGEFPRLPLALGDVYVDQRDPSRWAQVLHFGIQNLYDPALDGWFTLNTFWHQPGQVILPDSCLPSSI</sequence>
<organism evidence="1 2">
    <name type="scientific">Micromonospora halotolerans</name>
    <dbReference type="NCBI Taxonomy" id="709879"/>
    <lineage>
        <taxon>Bacteria</taxon>
        <taxon>Bacillati</taxon>
        <taxon>Actinomycetota</taxon>
        <taxon>Actinomycetes</taxon>
        <taxon>Micromonosporales</taxon>
        <taxon>Micromonosporaceae</taxon>
        <taxon>Micromonospora</taxon>
    </lineage>
</organism>
<gene>
    <name evidence="1" type="ORF">RMN56_05920</name>
</gene>
<evidence type="ECO:0000313" key="1">
    <source>
        <dbReference type="EMBL" id="WNM40885.1"/>
    </source>
</evidence>
<dbReference type="RefSeq" id="WP_313722822.1">
    <property type="nucleotide sequence ID" value="NZ_CP134876.1"/>
</dbReference>
<protein>
    <submittedName>
        <fullName evidence="1">Uncharacterized protein</fullName>
    </submittedName>
</protein>